<dbReference type="InterPro" id="IPR039430">
    <property type="entry name" value="Thymidylate_kin-like_dom"/>
</dbReference>
<evidence type="ECO:0000256" key="4">
    <source>
        <dbReference type="ARBA" id="ARBA00022679"/>
    </source>
</evidence>
<evidence type="ECO:0000256" key="10">
    <source>
        <dbReference type="ARBA" id="ARBA00048743"/>
    </source>
</evidence>
<dbReference type="NCBIfam" id="TIGR00041">
    <property type="entry name" value="DTMP_kinase"/>
    <property type="match status" value="1"/>
</dbReference>
<reference evidence="16 17" key="2">
    <citation type="submission" date="2016-10" db="EMBL/GenBank/DDBJ databases">
        <authorList>
            <person name="de Groot N.N."/>
        </authorList>
    </citation>
    <scope>NUCLEOTIDE SEQUENCE [LARGE SCALE GENOMIC DNA]</scope>
    <source>
        <strain evidence="16 17">DSM 23406</strain>
    </source>
</reference>
<dbReference type="InterPro" id="IPR018094">
    <property type="entry name" value="Thymidylate_kinase"/>
</dbReference>
<name>A0A1G7B1F6_9GAMM</name>
<evidence type="ECO:0000256" key="8">
    <source>
        <dbReference type="ARBA" id="ARBA00022840"/>
    </source>
</evidence>
<dbReference type="Gene3D" id="3.40.50.300">
    <property type="entry name" value="P-loop containing nucleotide triphosphate hydrolases"/>
    <property type="match status" value="1"/>
</dbReference>
<comment type="similarity">
    <text evidence="1 12">Belongs to the thymidylate kinase family.</text>
</comment>
<evidence type="ECO:0000256" key="5">
    <source>
        <dbReference type="ARBA" id="ARBA00022727"/>
    </source>
</evidence>
<keyword evidence="5 12" id="KW-0545">Nucleotide biosynthesis</keyword>
<dbReference type="GO" id="GO:0006235">
    <property type="term" value="P:dTTP biosynthetic process"/>
    <property type="evidence" value="ECO:0007669"/>
    <property type="project" value="UniProtKB-UniRule"/>
</dbReference>
<comment type="function">
    <text evidence="11 12">Phosphorylation of dTMP to form dTDP in both de novo and salvage pathways of dTTP synthesis.</text>
</comment>
<feature type="domain" description="Thymidylate kinase-like" evidence="14">
    <location>
        <begin position="41"/>
        <end position="232"/>
    </location>
</feature>
<dbReference type="GO" id="GO:0005524">
    <property type="term" value="F:ATP binding"/>
    <property type="evidence" value="ECO:0007669"/>
    <property type="project" value="UniProtKB-UniRule"/>
</dbReference>
<accession>A0A1G7B1F6</accession>
<dbReference type="AlphaFoldDB" id="A0A1G7B1F6"/>
<evidence type="ECO:0000256" key="6">
    <source>
        <dbReference type="ARBA" id="ARBA00022741"/>
    </source>
</evidence>
<evidence type="ECO:0000313" key="17">
    <source>
        <dbReference type="Proteomes" id="UP000198501"/>
    </source>
</evidence>
<protein>
    <recommendedName>
        <fullName evidence="3 12">Thymidylate kinase</fullName>
        <ecNumber evidence="2 12">2.7.4.9</ecNumber>
    </recommendedName>
    <alternativeName>
        <fullName evidence="9 12">dTMP kinase</fullName>
    </alternativeName>
</protein>
<proteinExistence type="inferred from homology"/>
<keyword evidence="7 12" id="KW-0418">Kinase</keyword>
<evidence type="ECO:0000256" key="7">
    <source>
        <dbReference type="ARBA" id="ARBA00022777"/>
    </source>
</evidence>
<dbReference type="GO" id="GO:0005829">
    <property type="term" value="C:cytosol"/>
    <property type="evidence" value="ECO:0007669"/>
    <property type="project" value="TreeGrafter"/>
</dbReference>
<evidence type="ECO:0000256" key="3">
    <source>
        <dbReference type="ARBA" id="ARBA00017144"/>
    </source>
</evidence>
<reference evidence="18" key="3">
    <citation type="journal article" date="2019" name="Int. J. Syst. Evol. Microbiol.">
        <title>The Global Catalogue of Microorganisms (GCM) 10K type strain sequencing project: providing services to taxonomists for standard genome sequencing and annotation.</title>
        <authorList>
            <consortium name="The Broad Institute Genomics Platform"/>
            <consortium name="The Broad Institute Genome Sequencing Center for Infectious Disease"/>
            <person name="Wu L."/>
            <person name="Ma J."/>
        </authorList>
    </citation>
    <scope>NUCLEOTIDE SEQUENCE [LARGE SCALE GENOMIC DNA]</scope>
    <source>
        <strain evidence="18">NBRC 103191</strain>
    </source>
</reference>
<dbReference type="PANTHER" id="PTHR10344:SF4">
    <property type="entry name" value="UMP-CMP KINASE 2, MITOCHONDRIAL"/>
    <property type="match status" value="1"/>
</dbReference>
<dbReference type="PROSITE" id="PS01331">
    <property type="entry name" value="THYMIDYLATE_KINASE"/>
    <property type="match status" value="1"/>
</dbReference>
<dbReference type="EMBL" id="FNAL01000042">
    <property type="protein sequence ID" value="SDE20075.1"/>
    <property type="molecule type" value="Genomic_DNA"/>
</dbReference>
<sequence length="243" mass="26862">MSVSIQTNAPSAQTSTASSTLPESNASQTTTAPIAGRFISFEGTEGVGKTTAIEQLCLQLEKNGIHYLRTREPGGSPFAERLRDILLDPATEIEDDTELLLLFAARCDHMQQVILPALQRGTWVICDRFTDSTIAYQGFGRGHGDKAMLTKIETLIEQFVTQLPELTLWLDLPVAEGMARANKRSAADRFEQQAMAFFTWVHTGFSQLASSHPERIQRIDASGSTDEVSARIWQAVVDRFDVE</sequence>
<keyword evidence="4 12" id="KW-0808">Transferase</keyword>
<dbReference type="FunFam" id="3.40.50.300:FF:000225">
    <property type="entry name" value="Thymidylate kinase"/>
    <property type="match status" value="1"/>
</dbReference>
<feature type="compositionally biased region" description="Low complexity" evidence="13">
    <location>
        <begin position="7"/>
        <end position="20"/>
    </location>
</feature>
<dbReference type="InterPro" id="IPR018095">
    <property type="entry name" value="Thymidylate_kin_CS"/>
</dbReference>
<dbReference type="EMBL" id="BSOK01000036">
    <property type="protein sequence ID" value="GLR29439.1"/>
    <property type="molecule type" value="Genomic_DNA"/>
</dbReference>
<comment type="catalytic activity">
    <reaction evidence="10 12">
        <text>dTMP + ATP = dTDP + ADP</text>
        <dbReference type="Rhea" id="RHEA:13517"/>
        <dbReference type="ChEBI" id="CHEBI:30616"/>
        <dbReference type="ChEBI" id="CHEBI:58369"/>
        <dbReference type="ChEBI" id="CHEBI:63528"/>
        <dbReference type="ChEBI" id="CHEBI:456216"/>
        <dbReference type="EC" id="2.7.4.9"/>
    </reaction>
</comment>
<keyword evidence="6 12" id="KW-0547">Nucleotide-binding</keyword>
<dbReference type="GO" id="GO:0006233">
    <property type="term" value="P:dTDP biosynthetic process"/>
    <property type="evidence" value="ECO:0007669"/>
    <property type="project" value="InterPro"/>
</dbReference>
<feature type="region of interest" description="Disordered" evidence="13">
    <location>
        <begin position="1"/>
        <end position="29"/>
    </location>
</feature>
<keyword evidence="8 12" id="KW-0067">ATP-binding</keyword>
<dbReference type="HAMAP" id="MF_00165">
    <property type="entry name" value="Thymidylate_kinase"/>
    <property type="match status" value="1"/>
</dbReference>
<evidence type="ECO:0000256" key="11">
    <source>
        <dbReference type="ARBA" id="ARBA00057735"/>
    </source>
</evidence>
<keyword evidence="18" id="KW-1185">Reference proteome</keyword>
<evidence type="ECO:0000256" key="12">
    <source>
        <dbReference type="HAMAP-Rule" id="MF_00165"/>
    </source>
</evidence>
<evidence type="ECO:0000313" key="15">
    <source>
        <dbReference type="EMBL" id="GLR29439.1"/>
    </source>
</evidence>
<dbReference type="GO" id="GO:0004798">
    <property type="term" value="F:dTMP kinase activity"/>
    <property type="evidence" value="ECO:0007669"/>
    <property type="project" value="UniProtKB-UniRule"/>
</dbReference>
<dbReference type="Proteomes" id="UP000198501">
    <property type="component" value="Unassembled WGS sequence"/>
</dbReference>
<evidence type="ECO:0000256" key="9">
    <source>
        <dbReference type="ARBA" id="ARBA00029962"/>
    </source>
</evidence>
<dbReference type="EC" id="2.7.4.9" evidence="2 12"/>
<evidence type="ECO:0000256" key="13">
    <source>
        <dbReference type="SAM" id="MobiDB-lite"/>
    </source>
</evidence>
<reference evidence="15" key="1">
    <citation type="journal article" date="2014" name="Int. J. Syst. Evol. Microbiol.">
        <title>Complete genome of a new Firmicutes species belonging to the dominant human colonic microbiota ('Ruminococcus bicirculans') reveals two chromosomes and a selective capacity to utilize plant glucans.</title>
        <authorList>
            <consortium name="NISC Comparative Sequencing Program"/>
            <person name="Wegmann U."/>
            <person name="Louis P."/>
            <person name="Goesmann A."/>
            <person name="Henrissat B."/>
            <person name="Duncan S.H."/>
            <person name="Flint H.J."/>
        </authorList>
    </citation>
    <scope>NUCLEOTIDE SEQUENCE</scope>
    <source>
        <strain evidence="15">NBRC 103191</strain>
    </source>
</reference>
<evidence type="ECO:0000259" key="14">
    <source>
        <dbReference type="Pfam" id="PF02223"/>
    </source>
</evidence>
<dbReference type="InterPro" id="IPR027417">
    <property type="entry name" value="P-loop_NTPase"/>
</dbReference>
<dbReference type="PANTHER" id="PTHR10344">
    <property type="entry name" value="THYMIDYLATE KINASE"/>
    <property type="match status" value="1"/>
</dbReference>
<organism evidence="16 17">
    <name type="scientific">Psychrobacter pacificensis</name>
    <dbReference type="NCBI Taxonomy" id="112002"/>
    <lineage>
        <taxon>Bacteria</taxon>
        <taxon>Pseudomonadati</taxon>
        <taxon>Pseudomonadota</taxon>
        <taxon>Gammaproteobacteria</taxon>
        <taxon>Moraxellales</taxon>
        <taxon>Moraxellaceae</taxon>
        <taxon>Psychrobacter</taxon>
    </lineage>
</organism>
<dbReference type="Proteomes" id="UP001156645">
    <property type="component" value="Unassembled WGS sequence"/>
</dbReference>
<dbReference type="Pfam" id="PF02223">
    <property type="entry name" value="Thymidylate_kin"/>
    <property type="match status" value="1"/>
</dbReference>
<dbReference type="SUPFAM" id="SSF52540">
    <property type="entry name" value="P-loop containing nucleoside triphosphate hydrolases"/>
    <property type="match status" value="1"/>
</dbReference>
<evidence type="ECO:0000313" key="16">
    <source>
        <dbReference type="EMBL" id="SDE20075.1"/>
    </source>
</evidence>
<dbReference type="GO" id="GO:0006227">
    <property type="term" value="P:dUDP biosynthetic process"/>
    <property type="evidence" value="ECO:0007669"/>
    <property type="project" value="TreeGrafter"/>
</dbReference>
<reference evidence="15" key="4">
    <citation type="submission" date="2023-01" db="EMBL/GenBank/DDBJ databases">
        <title>Draft genome sequence of Psychrobacter pacificensis strain NBRC 103191.</title>
        <authorList>
            <person name="Sun Q."/>
            <person name="Mori K."/>
        </authorList>
    </citation>
    <scope>NUCLEOTIDE SEQUENCE</scope>
    <source>
        <strain evidence="15">NBRC 103191</strain>
    </source>
</reference>
<feature type="binding site" evidence="12">
    <location>
        <begin position="43"/>
        <end position="50"/>
    </location>
    <ligand>
        <name>ATP</name>
        <dbReference type="ChEBI" id="CHEBI:30616"/>
    </ligand>
</feature>
<evidence type="ECO:0000256" key="2">
    <source>
        <dbReference type="ARBA" id="ARBA00012980"/>
    </source>
</evidence>
<gene>
    <name evidence="12 15" type="primary">tmk</name>
    <name evidence="15" type="ORF">GCM10007915_16780</name>
    <name evidence="16" type="ORF">SAMN05660405_02654</name>
</gene>
<evidence type="ECO:0000313" key="18">
    <source>
        <dbReference type="Proteomes" id="UP001156645"/>
    </source>
</evidence>
<dbReference type="CDD" id="cd01672">
    <property type="entry name" value="TMPK"/>
    <property type="match status" value="1"/>
</dbReference>
<evidence type="ECO:0000256" key="1">
    <source>
        <dbReference type="ARBA" id="ARBA00009776"/>
    </source>
</evidence>